<evidence type="ECO:0000313" key="3">
    <source>
        <dbReference type="Proteomes" id="UP000275078"/>
    </source>
</evidence>
<dbReference type="AlphaFoldDB" id="A0A3N4INE6"/>
<organism evidence="2 3">
    <name type="scientific">Ascobolus immersus RN42</name>
    <dbReference type="NCBI Taxonomy" id="1160509"/>
    <lineage>
        <taxon>Eukaryota</taxon>
        <taxon>Fungi</taxon>
        <taxon>Dikarya</taxon>
        <taxon>Ascomycota</taxon>
        <taxon>Pezizomycotina</taxon>
        <taxon>Pezizomycetes</taxon>
        <taxon>Pezizales</taxon>
        <taxon>Ascobolaceae</taxon>
        <taxon>Ascobolus</taxon>
    </lineage>
</organism>
<protein>
    <recommendedName>
        <fullName evidence="1">F-box domain-containing protein</fullName>
    </recommendedName>
</protein>
<dbReference type="SUPFAM" id="SSF81383">
    <property type="entry name" value="F-box domain"/>
    <property type="match status" value="1"/>
</dbReference>
<reference evidence="2 3" key="1">
    <citation type="journal article" date="2018" name="Nat. Ecol. Evol.">
        <title>Pezizomycetes genomes reveal the molecular basis of ectomycorrhizal truffle lifestyle.</title>
        <authorList>
            <person name="Murat C."/>
            <person name="Payen T."/>
            <person name="Noel B."/>
            <person name="Kuo A."/>
            <person name="Morin E."/>
            <person name="Chen J."/>
            <person name="Kohler A."/>
            <person name="Krizsan K."/>
            <person name="Balestrini R."/>
            <person name="Da Silva C."/>
            <person name="Montanini B."/>
            <person name="Hainaut M."/>
            <person name="Levati E."/>
            <person name="Barry K.W."/>
            <person name="Belfiori B."/>
            <person name="Cichocki N."/>
            <person name="Clum A."/>
            <person name="Dockter R.B."/>
            <person name="Fauchery L."/>
            <person name="Guy J."/>
            <person name="Iotti M."/>
            <person name="Le Tacon F."/>
            <person name="Lindquist E.A."/>
            <person name="Lipzen A."/>
            <person name="Malagnac F."/>
            <person name="Mello A."/>
            <person name="Molinier V."/>
            <person name="Miyauchi S."/>
            <person name="Poulain J."/>
            <person name="Riccioni C."/>
            <person name="Rubini A."/>
            <person name="Sitrit Y."/>
            <person name="Splivallo R."/>
            <person name="Traeger S."/>
            <person name="Wang M."/>
            <person name="Zifcakova L."/>
            <person name="Wipf D."/>
            <person name="Zambonelli A."/>
            <person name="Paolocci F."/>
            <person name="Nowrousian M."/>
            <person name="Ottonello S."/>
            <person name="Baldrian P."/>
            <person name="Spatafora J.W."/>
            <person name="Henrissat B."/>
            <person name="Nagy L.G."/>
            <person name="Aury J.M."/>
            <person name="Wincker P."/>
            <person name="Grigoriev I.V."/>
            <person name="Bonfante P."/>
            <person name="Martin F.M."/>
        </authorList>
    </citation>
    <scope>NUCLEOTIDE SEQUENCE [LARGE SCALE GENOMIC DNA]</scope>
    <source>
        <strain evidence="2 3">RN42</strain>
    </source>
</reference>
<keyword evidence="3" id="KW-1185">Reference proteome</keyword>
<dbReference type="InterPro" id="IPR001810">
    <property type="entry name" value="F-box_dom"/>
</dbReference>
<sequence length="340" mass="39349">MFSLSNLKPTQLNFQPKPLKLLPDLANTMPLHLHQSKKPRILRPQRAQARYYLNIRFHKRRCAILRLPYELLLAIILHIDNPSTLIALSRTNHRLLAFIQDEHVQRAYAANWFAQKCVGDAKMVNYIVHRARLCPKGYLSYSKRLGMRGDHWHQRLQDALPAWSEKRMERCCDRLLGAKSKRGCIWGLEEVVLGWDLYKACLEWTQWQSEVFSGRRRHAYWPFTNHSLGLSSYGSSLDTVERQRRERDLFFLSWADRMPYEETPTPDIPMLFQAGHGRPPIDLYIFDKASSSYISKETGYSCQVNLPPHPLGINIGSGLLDLSSNGITDSDVLGYTRIEG</sequence>
<evidence type="ECO:0000259" key="1">
    <source>
        <dbReference type="PROSITE" id="PS50181"/>
    </source>
</evidence>
<dbReference type="Proteomes" id="UP000275078">
    <property type="component" value="Unassembled WGS sequence"/>
</dbReference>
<dbReference type="PROSITE" id="PS50181">
    <property type="entry name" value="FBOX"/>
    <property type="match status" value="1"/>
</dbReference>
<gene>
    <name evidence="2" type="ORF">BJ508DRAFT_302548</name>
</gene>
<name>A0A3N4INE6_ASCIM</name>
<proteinExistence type="predicted"/>
<dbReference type="EMBL" id="ML119652">
    <property type="protein sequence ID" value="RPA85721.1"/>
    <property type="molecule type" value="Genomic_DNA"/>
</dbReference>
<evidence type="ECO:0000313" key="2">
    <source>
        <dbReference type="EMBL" id="RPA85721.1"/>
    </source>
</evidence>
<feature type="domain" description="F-box" evidence="1">
    <location>
        <begin position="61"/>
        <end position="108"/>
    </location>
</feature>
<dbReference type="InterPro" id="IPR036047">
    <property type="entry name" value="F-box-like_dom_sf"/>
</dbReference>
<accession>A0A3N4INE6</accession>